<keyword evidence="1" id="KW-0812">Transmembrane</keyword>
<keyword evidence="1" id="KW-1133">Transmembrane helix</keyword>
<organism evidence="2 3">
    <name type="scientific">Viridibacillus arvi</name>
    <dbReference type="NCBI Taxonomy" id="263475"/>
    <lineage>
        <taxon>Bacteria</taxon>
        <taxon>Bacillati</taxon>
        <taxon>Bacillota</taxon>
        <taxon>Bacilli</taxon>
        <taxon>Bacillales</taxon>
        <taxon>Caryophanaceae</taxon>
        <taxon>Viridibacillus</taxon>
    </lineage>
</organism>
<name>A0A0M0L6R2_9BACL</name>
<proteinExistence type="predicted"/>
<protein>
    <submittedName>
        <fullName evidence="2">Uncharacterized protein</fullName>
    </submittedName>
</protein>
<keyword evidence="3" id="KW-1185">Reference proteome</keyword>
<reference evidence="3" key="1">
    <citation type="submission" date="2015-08" db="EMBL/GenBank/DDBJ databases">
        <title>Fjat-10028 dsm 16317.</title>
        <authorList>
            <person name="Liu B."/>
            <person name="Wang J."/>
            <person name="Zhu Y."/>
            <person name="Liu G."/>
            <person name="Chen Q."/>
            <person name="Chen Z."/>
            <person name="Lan J."/>
            <person name="Che J."/>
            <person name="Ge C."/>
            <person name="Shi H."/>
            <person name="Pan Z."/>
            <person name="Liu X."/>
        </authorList>
    </citation>
    <scope>NUCLEOTIDE SEQUENCE [LARGE SCALE GENOMIC DNA]</scope>
    <source>
        <strain evidence="3">DSM 16317</strain>
    </source>
</reference>
<keyword evidence="1" id="KW-0472">Membrane</keyword>
<feature type="transmembrane region" description="Helical" evidence="1">
    <location>
        <begin position="7"/>
        <end position="24"/>
    </location>
</feature>
<evidence type="ECO:0000313" key="3">
    <source>
        <dbReference type="Proteomes" id="UP000036867"/>
    </source>
</evidence>
<evidence type="ECO:0000313" key="2">
    <source>
        <dbReference type="EMBL" id="KOO46729.1"/>
    </source>
</evidence>
<gene>
    <name evidence="2" type="ORF">AMD00_22550</name>
</gene>
<evidence type="ECO:0000256" key="1">
    <source>
        <dbReference type="SAM" id="Phobius"/>
    </source>
</evidence>
<sequence length="105" mass="12765">MKRYISVLIALIINGLCILFTVNFDKNLTPYIWFTLFYCMVAFYWSMYEVYKNRGITHIPILLNLKYQPLLLPTISHYTLANIKAWMPMMTWKKKHYLFFKNVRQ</sequence>
<dbReference type="AlphaFoldDB" id="A0A0M0L6R2"/>
<feature type="transmembrane region" description="Helical" evidence="1">
    <location>
        <begin position="30"/>
        <end position="48"/>
    </location>
</feature>
<dbReference type="Proteomes" id="UP000036867">
    <property type="component" value="Unassembled WGS sequence"/>
</dbReference>
<dbReference type="EMBL" id="LILB01000015">
    <property type="protein sequence ID" value="KOO46729.1"/>
    <property type="molecule type" value="Genomic_DNA"/>
</dbReference>
<comment type="caution">
    <text evidence="2">The sequence shown here is derived from an EMBL/GenBank/DDBJ whole genome shotgun (WGS) entry which is preliminary data.</text>
</comment>
<accession>A0A0M0L6R2</accession>